<reference evidence="4 5" key="1">
    <citation type="journal article" date="2020" name="Int. J. Syst. Evol. Microbiol.">
        <title>Description and complete genome sequences of Bradyrhizobium symbiodeficiens sp. nov., a non-symbiotic bacterium associated with legumes native to Canada.</title>
        <authorList>
            <person name="Bromfield E.S.P."/>
            <person name="Cloutier S."/>
            <person name="Nguyen H.D.T."/>
        </authorList>
    </citation>
    <scope>NUCLEOTIDE SEQUENCE [LARGE SCALE GENOMIC DNA]</scope>
    <source>
        <strain evidence="4 5">101S1MB</strain>
    </source>
</reference>
<feature type="signal peptide" evidence="2">
    <location>
        <begin position="1"/>
        <end position="20"/>
    </location>
</feature>
<feature type="compositionally biased region" description="Low complexity" evidence="1">
    <location>
        <begin position="265"/>
        <end position="280"/>
    </location>
</feature>
<feature type="region of interest" description="Disordered" evidence="1">
    <location>
        <begin position="202"/>
        <end position="338"/>
    </location>
</feature>
<feature type="compositionally biased region" description="Low complexity" evidence="1">
    <location>
        <begin position="315"/>
        <end position="329"/>
    </location>
</feature>
<dbReference type="EMBL" id="CP050066">
    <property type="protein sequence ID" value="QIP10099.1"/>
    <property type="molecule type" value="Genomic_DNA"/>
</dbReference>
<feature type="compositionally biased region" description="Basic and acidic residues" evidence="1">
    <location>
        <begin position="212"/>
        <end position="227"/>
    </location>
</feature>
<accession>A0A6G9ACQ7</accession>
<evidence type="ECO:0000256" key="1">
    <source>
        <dbReference type="SAM" id="MobiDB-lite"/>
    </source>
</evidence>
<sequence length="338" mass="36130">MKFRTALVAALLLVPTAALAAPGIVTVSTGLRAGPGPGFPLVDRVPEGARVNIHGCLRGNAWCDVSFSDDRGWVSSQYLEYLYRNHYVYLPDYVDEIDVPVVPFVLTSYWSSHYEGRPFYRRHAYWNKYWTSHERVATRMTIDPRAARIGRAATRDAAIALERSGVRGKGAAAISRRDAATTPHDAAIAKRDAAIARPDAAIAKRGAAVTSDRARAGRNERIAHERTNAQSSNPRDAQARMMHERAATRAPVRAQPTARAHEAPRVSAAPPARPAMPHVAQPNVSHGSPMNARAQMPAPRAAAPAMPHGGGGGAPHINAAPRGGSAPAAGPGGGHQRH</sequence>
<feature type="chain" id="PRO_5026099524" evidence="2">
    <location>
        <begin position="21"/>
        <end position="338"/>
    </location>
</feature>
<feature type="compositionally biased region" description="Low complexity" evidence="1">
    <location>
        <begin position="289"/>
        <end position="307"/>
    </location>
</feature>
<dbReference type="Proteomes" id="UP000500895">
    <property type="component" value="Chromosome"/>
</dbReference>
<evidence type="ECO:0000313" key="5">
    <source>
        <dbReference type="Proteomes" id="UP000500895"/>
    </source>
</evidence>
<evidence type="ECO:0000259" key="3">
    <source>
        <dbReference type="Pfam" id="PF08239"/>
    </source>
</evidence>
<protein>
    <submittedName>
        <fullName evidence="4">SH3 domain-containing protein</fullName>
    </submittedName>
</protein>
<dbReference type="InterPro" id="IPR003646">
    <property type="entry name" value="SH3-like_bac-type"/>
</dbReference>
<feature type="compositionally biased region" description="Basic and acidic residues" evidence="1">
    <location>
        <begin position="237"/>
        <end position="247"/>
    </location>
</feature>
<dbReference type="AlphaFoldDB" id="A0A6G9ACQ7"/>
<gene>
    <name evidence="4" type="ORF">HAV00_29395</name>
</gene>
<feature type="domain" description="SH3b" evidence="3">
    <location>
        <begin position="31"/>
        <end position="80"/>
    </location>
</feature>
<organism evidence="4 5">
    <name type="scientific">Bradyrhizobium symbiodeficiens</name>
    <dbReference type="NCBI Taxonomy" id="1404367"/>
    <lineage>
        <taxon>Bacteria</taxon>
        <taxon>Pseudomonadati</taxon>
        <taxon>Pseudomonadota</taxon>
        <taxon>Alphaproteobacteria</taxon>
        <taxon>Hyphomicrobiales</taxon>
        <taxon>Nitrobacteraceae</taxon>
        <taxon>Bradyrhizobium</taxon>
    </lineage>
</organism>
<dbReference type="Gene3D" id="2.30.30.40">
    <property type="entry name" value="SH3 Domains"/>
    <property type="match status" value="1"/>
</dbReference>
<keyword evidence="2" id="KW-0732">Signal</keyword>
<dbReference type="Pfam" id="PF08239">
    <property type="entry name" value="SH3_3"/>
    <property type="match status" value="1"/>
</dbReference>
<dbReference type="RefSeq" id="WP_166469510.1">
    <property type="nucleotide sequence ID" value="NZ_CP050066.2"/>
</dbReference>
<proteinExistence type="predicted"/>
<name>A0A6G9ACQ7_9BRAD</name>
<evidence type="ECO:0000313" key="4">
    <source>
        <dbReference type="EMBL" id="QIP10099.1"/>
    </source>
</evidence>
<evidence type="ECO:0000256" key="2">
    <source>
        <dbReference type="SAM" id="SignalP"/>
    </source>
</evidence>